<dbReference type="PANTHER" id="PTHR23334">
    <property type="entry name" value="CCAAT/ENHANCER BINDING PROTEIN"/>
    <property type="match status" value="1"/>
</dbReference>
<dbReference type="Ensembl" id="ENSECAT00000064406.2">
    <property type="protein sequence ID" value="ENSECAP00000023946.2"/>
    <property type="gene ID" value="ENSECAG00000027770.2"/>
</dbReference>
<dbReference type="PaxDb" id="9796-ENSECAP00000023946"/>
<keyword evidence="6 10" id="KW-0238">DNA-binding</keyword>
<name>A0A3Q2GTL7_HORSE</name>
<evidence type="ECO:0000256" key="2">
    <source>
        <dbReference type="ARBA" id="ARBA00006951"/>
    </source>
</evidence>
<evidence type="ECO:0000256" key="10">
    <source>
        <dbReference type="PIRNR" id="PIRNR005879"/>
    </source>
</evidence>
<dbReference type="GO" id="GO:0005634">
    <property type="term" value="C:nucleus"/>
    <property type="evidence" value="ECO:0007669"/>
    <property type="project" value="UniProtKB-SubCell"/>
</dbReference>
<keyword evidence="8 10" id="KW-0804">Transcription</keyword>
<protein>
    <recommendedName>
        <fullName evidence="10">CCAAT/enhancer-binding protein</fullName>
    </recommendedName>
</protein>
<comment type="subcellular location">
    <subcellularLocation>
        <location evidence="1 10">Nucleus</location>
    </subcellularLocation>
</comment>
<organism evidence="14 15">
    <name type="scientific">Equus caballus</name>
    <name type="common">Horse</name>
    <dbReference type="NCBI Taxonomy" id="9796"/>
    <lineage>
        <taxon>Eukaryota</taxon>
        <taxon>Metazoa</taxon>
        <taxon>Chordata</taxon>
        <taxon>Craniata</taxon>
        <taxon>Vertebrata</taxon>
        <taxon>Euteleostomi</taxon>
        <taxon>Mammalia</taxon>
        <taxon>Eutheria</taxon>
        <taxon>Laurasiatheria</taxon>
        <taxon>Perissodactyla</taxon>
        <taxon>Equidae</taxon>
        <taxon>Equus</taxon>
    </lineage>
</organism>
<comment type="similarity">
    <text evidence="2 10">Belongs to the bZIP family. C/EBP subfamily.</text>
</comment>
<feature type="compositionally biased region" description="Low complexity" evidence="12">
    <location>
        <begin position="83"/>
        <end position="99"/>
    </location>
</feature>
<accession>A0A3Q2GTL7</accession>
<feature type="region of interest" description="Disordered" evidence="12">
    <location>
        <begin position="156"/>
        <end position="179"/>
    </location>
</feature>
<dbReference type="InterPro" id="IPR046347">
    <property type="entry name" value="bZIP_sf"/>
</dbReference>
<feature type="compositionally biased region" description="Pro residues" evidence="12">
    <location>
        <begin position="159"/>
        <end position="172"/>
    </location>
</feature>
<dbReference type="SUPFAM" id="SSF101447">
    <property type="entry name" value="Formin homology 2 domain (FH2 domain)"/>
    <property type="match status" value="1"/>
</dbReference>
<dbReference type="Pfam" id="PF07716">
    <property type="entry name" value="bZIP_2"/>
    <property type="match status" value="1"/>
</dbReference>
<evidence type="ECO:0000256" key="1">
    <source>
        <dbReference type="ARBA" id="ARBA00004123"/>
    </source>
</evidence>
<evidence type="ECO:0000256" key="12">
    <source>
        <dbReference type="SAM" id="MobiDB-lite"/>
    </source>
</evidence>
<evidence type="ECO:0000256" key="11">
    <source>
        <dbReference type="SAM" id="Coils"/>
    </source>
</evidence>
<dbReference type="Bgee" id="ENSECAG00000027770">
    <property type="expression patterns" value="Expressed in liver and 21 other cell types or tissues"/>
</dbReference>
<feature type="region of interest" description="Disordered" evidence="12">
    <location>
        <begin position="222"/>
        <end position="266"/>
    </location>
</feature>
<keyword evidence="7 10" id="KW-0010">Activator</keyword>
<dbReference type="GeneTree" id="ENSGT00940000162137"/>
<evidence type="ECO:0000259" key="13">
    <source>
        <dbReference type="Pfam" id="PF07716"/>
    </source>
</evidence>
<dbReference type="AlphaFoldDB" id="A0A3Q2GTL7"/>
<dbReference type="InterPro" id="IPR031106">
    <property type="entry name" value="C/EBP"/>
</dbReference>
<dbReference type="SUPFAM" id="SSF57959">
    <property type="entry name" value="Leucine zipper domain"/>
    <property type="match status" value="1"/>
</dbReference>
<feature type="domain" description="BZIP" evidence="13">
    <location>
        <begin position="262"/>
        <end position="296"/>
    </location>
</feature>
<dbReference type="GO" id="GO:0003700">
    <property type="term" value="F:DNA-binding transcription factor activity"/>
    <property type="evidence" value="ECO:0007669"/>
    <property type="project" value="InterPro"/>
</dbReference>
<dbReference type="GO" id="GO:0003677">
    <property type="term" value="F:DNA binding"/>
    <property type="evidence" value="ECO:0007669"/>
    <property type="project" value="UniProtKB-KW"/>
</dbReference>
<reference evidence="14" key="2">
    <citation type="submission" date="2025-08" db="UniProtKB">
        <authorList>
            <consortium name="Ensembl"/>
        </authorList>
    </citation>
    <scope>IDENTIFICATION</scope>
    <source>
        <strain evidence="14">Thoroughbred</strain>
    </source>
</reference>
<dbReference type="Proteomes" id="UP000002281">
    <property type="component" value="Chromosome 22"/>
</dbReference>
<keyword evidence="3" id="KW-0488">Methylation</keyword>
<evidence type="ECO:0000256" key="3">
    <source>
        <dbReference type="ARBA" id="ARBA00022481"/>
    </source>
</evidence>
<reference evidence="14" key="3">
    <citation type="submission" date="2025-09" db="UniProtKB">
        <authorList>
            <consortium name="Ensembl"/>
        </authorList>
    </citation>
    <scope>IDENTIFICATION</scope>
    <source>
        <strain evidence="14">Thoroughbred</strain>
    </source>
</reference>
<feature type="compositionally biased region" description="Low complexity" evidence="12">
    <location>
        <begin position="222"/>
        <end position="258"/>
    </location>
</feature>
<feature type="coiled-coil region" evidence="11">
    <location>
        <begin position="267"/>
        <end position="303"/>
    </location>
</feature>
<evidence type="ECO:0000256" key="5">
    <source>
        <dbReference type="ARBA" id="ARBA00023015"/>
    </source>
</evidence>
<dbReference type="Gene3D" id="1.20.5.170">
    <property type="match status" value="1"/>
</dbReference>
<dbReference type="InterPro" id="IPR004827">
    <property type="entry name" value="bZIP"/>
</dbReference>
<feature type="region of interest" description="Disordered" evidence="12">
    <location>
        <begin position="82"/>
        <end position="115"/>
    </location>
</feature>
<gene>
    <name evidence="14" type="primary">CEBPB</name>
</gene>
<feature type="region of interest" description="Disordered" evidence="12">
    <location>
        <begin position="45"/>
        <end position="66"/>
    </location>
</feature>
<dbReference type="InterPro" id="IPR016468">
    <property type="entry name" value="C/EBP_chordates"/>
</dbReference>
<evidence type="ECO:0000256" key="9">
    <source>
        <dbReference type="ARBA" id="ARBA00023242"/>
    </source>
</evidence>
<sequence length="318" mass="32726">MQRLVAWDPACLPLPPPPAFKSMEVANFYYEADCLAAAYGGKAAPVAPPAARPGPRPPAGELGSIGDHERAIDFSPYLETLGAPQAPAPATATDTFEAAPPAPAPAPASSGQHHDFLSDLFSDDYGGKNCKKAAEYGYVSLGRLGAAKGALHPGCFAPLHPPPPPPPPPPPAELKAEPGFEPADCKRKEEAGAPGGGAAGMAAGFPYALRAYLGYQAVPSGSSGSLSTSSSSSPPGTPSPADAKAPPAACYAGAAPAPSQVKSKAKMRNLETQHKVLELTAENERLQKKVEQLSRELSTLRNLFKQLPEPLLASSGHC</sequence>
<feature type="compositionally biased region" description="Pro residues" evidence="12">
    <location>
        <begin position="46"/>
        <end position="58"/>
    </location>
</feature>
<dbReference type="GO" id="GO:0006351">
    <property type="term" value="P:DNA-templated transcription"/>
    <property type="evidence" value="ECO:0007669"/>
    <property type="project" value="InterPro"/>
</dbReference>
<evidence type="ECO:0000256" key="6">
    <source>
        <dbReference type="ARBA" id="ARBA00023125"/>
    </source>
</evidence>
<evidence type="ECO:0000256" key="4">
    <source>
        <dbReference type="ARBA" id="ARBA00022553"/>
    </source>
</evidence>
<keyword evidence="4" id="KW-0597">Phosphoprotein</keyword>
<dbReference type="CDD" id="cd14712">
    <property type="entry name" value="bZIP_CEBPB"/>
    <property type="match status" value="1"/>
</dbReference>
<keyword evidence="5 10" id="KW-0805">Transcription regulation</keyword>
<keyword evidence="15" id="KW-1185">Reference proteome</keyword>
<dbReference type="PANTHER" id="PTHR23334:SF21">
    <property type="entry name" value="CCAAT_ENHANCER-BINDING PROTEIN BETA"/>
    <property type="match status" value="1"/>
</dbReference>
<proteinExistence type="inferred from homology"/>
<dbReference type="PIRSF" id="PIRSF005879">
    <property type="entry name" value="CCAAT/enhancer-binding"/>
    <property type="match status" value="1"/>
</dbReference>
<dbReference type="STRING" id="9796.ENSECAP00000023946"/>
<evidence type="ECO:0000313" key="15">
    <source>
        <dbReference type="Proteomes" id="UP000002281"/>
    </source>
</evidence>
<evidence type="ECO:0000256" key="8">
    <source>
        <dbReference type="ARBA" id="ARBA00023163"/>
    </source>
</evidence>
<keyword evidence="9 10" id="KW-0539">Nucleus</keyword>
<dbReference type="FunCoup" id="A0A3Q2GTL7">
    <property type="interactions" value="248"/>
</dbReference>
<reference evidence="14 15" key="1">
    <citation type="journal article" date="2009" name="Science">
        <title>Genome sequence, comparative analysis, and population genetics of the domestic horse.</title>
        <authorList>
            <consortium name="Broad Institute Genome Sequencing Platform"/>
            <consortium name="Broad Institute Whole Genome Assembly Team"/>
            <person name="Wade C.M."/>
            <person name="Giulotto E."/>
            <person name="Sigurdsson S."/>
            <person name="Zoli M."/>
            <person name="Gnerre S."/>
            <person name="Imsland F."/>
            <person name="Lear T.L."/>
            <person name="Adelson D.L."/>
            <person name="Bailey E."/>
            <person name="Bellone R.R."/>
            <person name="Bloecker H."/>
            <person name="Distl O."/>
            <person name="Edgar R.C."/>
            <person name="Garber M."/>
            <person name="Leeb T."/>
            <person name="Mauceli E."/>
            <person name="MacLeod J.N."/>
            <person name="Penedo M.C.T."/>
            <person name="Raison J.M."/>
            <person name="Sharpe T."/>
            <person name="Vogel J."/>
            <person name="Andersson L."/>
            <person name="Antczak D.F."/>
            <person name="Biagi T."/>
            <person name="Binns M.M."/>
            <person name="Chowdhary B.P."/>
            <person name="Coleman S.J."/>
            <person name="Della Valle G."/>
            <person name="Fryc S."/>
            <person name="Guerin G."/>
            <person name="Hasegawa T."/>
            <person name="Hill E.W."/>
            <person name="Jurka J."/>
            <person name="Kiialainen A."/>
            <person name="Lindgren G."/>
            <person name="Liu J."/>
            <person name="Magnani E."/>
            <person name="Mickelson J.R."/>
            <person name="Murray J."/>
            <person name="Nergadze S.G."/>
            <person name="Onofrio R."/>
            <person name="Pedroni S."/>
            <person name="Piras M.F."/>
            <person name="Raudsepp T."/>
            <person name="Rocchi M."/>
            <person name="Roeed K.H."/>
            <person name="Ryder O.A."/>
            <person name="Searle S."/>
            <person name="Skow L."/>
            <person name="Swinburne J.E."/>
            <person name="Syvaenen A.C."/>
            <person name="Tozaki T."/>
            <person name="Valberg S.J."/>
            <person name="Vaudin M."/>
            <person name="White J.R."/>
            <person name="Zody M.C."/>
            <person name="Lander E.S."/>
            <person name="Lindblad-Toh K."/>
        </authorList>
    </citation>
    <scope>NUCLEOTIDE SEQUENCE [LARGE SCALE GENOMIC DNA]</scope>
    <source>
        <strain evidence="14 15">Thoroughbred</strain>
    </source>
</reference>
<dbReference type="InParanoid" id="A0A3Q2GTL7"/>
<evidence type="ECO:0000256" key="7">
    <source>
        <dbReference type="ARBA" id="ARBA00023159"/>
    </source>
</evidence>
<evidence type="ECO:0000313" key="14">
    <source>
        <dbReference type="Ensembl" id="ENSECAP00000023946.2"/>
    </source>
</evidence>
<keyword evidence="11" id="KW-0175">Coiled coil</keyword>